<dbReference type="Gene3D" id="1.10.10.10">
    <property type="entry name" value="Winged helix-like DNA-binding domain superfamily/Winged helix DNA-binding domain"/>
    <property type="match status" value="1"/>
</dbReference>
<dbReference type="InterPro" id="IPR000595">
    <property type="entry name" value="cNMP-bd_dom"/>
</dbReference>
<dbReference type="InterPro" id="IPR036390">
    <property type="entry name" value="WH_DNA-bd_sf"/>
</dbReference>
<dbReference type="CDD" id="cd00038">
    <property type="entry name" value="CAP_ED"/>
    <property type="match status" value="1"/>
</dbReference>
<dbReference type="SUPFAM" id="SSF46785">
    <property type="entry name" value="Winged helix' DNA-binding domain"/>
    <property type="match status" value="1"/>
</dbReference>
<dbReference type="Pfam" id="PF00027">
    <property type="entry name" value="cNMP_binding"/>
    <property type="match status" value="1"/>
</dbReference>
<evidence type="ECO:0000256" key="2">
    <source>
        <dbReference type="ARBA" id="ARBA00023125"/>
    </source>
</evidence>
<dbReference type="AlphaFoldDB" id="A0A9X2X7E8"/>
<dbReference type="InterPro" id="IPR014710">
    <property type="entry name" value="RmlC-like_jellyroll"/>
</dbReference>
<dbReference type="PROSITE" id="PS51063">
    <property type="entry name" value="HTH_CRP_2"/>
    <property type="match status" value="1"/>
</dbReference>
<keyword evidence="2" id="KW-0238">DNA-binding</keyword>
<feature type="domain" description="HTH crp-type" evidence="4">
    <location>
        <begin position="149"/>
        <end position="223"/>
    </location>
</feature>
<evidence type="ECO:0000256" key="1">
    <source>
        <dbReference type="ARBA" id="ARBA00023015"/>
    </source>
</evidence>
<dbReference type="Gene3D" id="2.60.120.10">
    <property type="entry name" value="Jelly Rolls"/>
    <property type="match status" value="1"/>
</dbReference>
<organism evidence="5 6">
    <name type="scientific">Chelativorans petroleitrophicus</name>
    <dbReference type="NCBI Taxonomy" id="2975484"/>
    <lineage>
        <taxon>Bacteria</taxon>
        <taxon>Pseudomonadati</taxon>
        <taxon>Pseudomonadota</taxon>
        <taxon>Alphaproteobacteria</taxon>
        <taxon>Hyphomicrobiales</taxon>
        <taxon>Phyllobacteriaceae</taxon>
        <taxon>Chelativorans</taxon>
    </lineage>
</organism>
<dbReference type="InterPro" id="IPR018490">
    <property type="entry name" value="cNMP-bd_dom_sf"/>
</dbReference>
<comment type="caution">
    <text evidence="5">The sequence shown here is derived from an EMBL/GenBank/DDBJ whole genome shotgun (WGS) entry which is preliminary data.</text>
</comment>
<dbReference type="RefSeq" id="WP_261515172.1">
    <property type="nucleotide sequence ID" value="NZ_JAODNV010000008.1"/>
</dbReference>
<dbReference type="InterPro" id="IPR036388">
    <property type="entry name" value="WH-like_DNA-bd_sf"/>
</dbReference>
<keyword evidence="6" id="KW-1185">Reference proteome</keyword>
<keyword evidence="1" id="KW-0805">Transcription regulation</keyword>
<dbReference type="SUPFAM" id="SSF51206">
    <property type="entry name" value="cAMP-binding domain-like"/>
    <property type="match status" value="1"/>
</dbReference>
<reference evidence="5" key="1">
    <citation type="submission" date="2022-08" db="EMBL/GenBank/DDBJ databases">
        <title>Chelativorans sichuanense sp. nov., a paraffin oil-degrading bacterium isolated from a mixture of oil-based drill cuttings and paddy soil.</title>
        <authorList>
            <person name="Yu J."/>
            <person name="Liu H."/>
            <person name="Chen Q."/>
        </authorList>
    </citation>
    <scope>NUCLEOTIDE SEQUENCE</scope>
    <source>
        <strain evidence="5">SCAU 2101</strain>
    </source>
</reference>
<dbReference type="EMBL" id="JAODNV010000008">
    <property type="protein sequence ID" value="MCT8990310.1"/>
    <property type="molecule type" value="Genomic_DNA"/>
</dbReference>
<dbReference type="Pfam" id="PF13545">
    <property type="entry name" value="HTH_Crp_2"/>
    <property type="match status" value="1"/>
</dbReference>
<dbReference type="Proteomes" id="UP001149009">
    <property type="component" value="Unassembled WGS sequence"/>
</dbReference>
<keyword evidence="3" id="KW-0804">Transcription</keyword>
<sequence length="245" mass="27266">MGLNTNTSVLSGPFFRGLKLHSSDHEALSSVRLAERRYAPHTGITHQGMTDERAFIIQSGWGCVYKDLPDGECQVLDFVLAGDVIGIHPMGGEAQHAFVSITELYVIEANARAVVAAMTRSQPMAQALLSIAWRQNNIMAEHLVNLGRRSALARTAHLLLELGERLKVAGQADNQGYDCPLTQYDLADALGLTAIHINRMLRELREYGLLSLRRNRVEFLDYAGLVELAQFDGKYLEYWELKDLG</sequence>
<evidence type="ECO:0000313" key="5">
    <source>
        <dbReference type="EMBL" id="MCT8990310.1"/>
    </source>
</evidence>
<evidence type="ECO:0000259" key="4">
    <source>
        <dbReference type="PROSITE" id="PS51063"/>
    </source>
</evidence>
<accession>A0A9X2X7E8</accession>
<evidence type="ECO:0000313" key="6">
    <source>
        <dbReference type="Proteomes" id="UP001149009"/>
    </source>
</evidence>
<gene>
    <name evidence="5" type="ORF">NYR54_08380</name>
</gene>
<dbReference type="GO" id="GO:0003677">
    <property type="term" value="F:DNA binding"/>
    <property type="evidence" value="ECO:0007669"/>
    <property type="project" value="UniProtKB-KW"/>
</dbReference>
<evidence type="ECO:0000256" key="3">
    <source>
        <dbReference type="ARBA" id="ARBA00023163"/>
    </source>
</evidence>
<name>A0A9X2X7E8_9HYPH</name>
<dbReference type="GO" id="GO:0006355">
    <property type="term" value="P:regulation of DNA-templated transcription"/>
    <property type="evidence" value="ECO:0007669"/>
    <property type="project" value="InterPro"/>
</dbReference>
<dbReference type="InterPro" id="IPR012318">
    <property type="entry name" value="HTH_CRP"/>
</dbReference>
<proteinExistence type="predicted"/>
<protein>
    <submittedName>
        <fullName evidence="5">Crp/Fnr family transcriptional regulator</fullName>
    </submittedName>
</protein>